<feature type="compositionally biased region" description="Polar residues" evidence="1">
    <location>
        <begin position="98"/>
        <end position="110"/>
    </location>
</feature>
<evidence type="ECO:0000313" key="3">
    <source>
        <dbReference type="Proteomes" id="UP000054560"/>
    </source>
</evidence>
<feature type="region of interest" description="Disordered" evidence="1">
    <location>
        <begin position="1"/>
        <end position="41"/>
    </location>
</feature>
<accession>A0A0L0GH78</accession>
<reference evidence="2 3" key="1">
    <citation type="submission" date="2011-02" db="EMBL/GenBank/DDBJ databases">
        <title>The Genome Sequence of Sphaeroforma arctica JP610.</title>
        <authorList>
            <consortium name="The Broad Institute Genome Sequencing Platform"/>
            <person name="Russ C."/>
            <person name="Cuomo C."/>
            <person name="Young S.K."/>
            <person name="Zeng Q."/>
            <person name="Gargeya S."/>
            <person name="Alvarado L."/>
            <person name="Berlin A."/>
            <person name="Chapman S.B."/>
            <person name="Chen Z."/>
            <person name="Freedman E."/>
            <person name="Gellesch M."/>
            <person name="Goldberg J."/>
            <person name="Griggs A."/>
            <person name="Gujja S."/>
            <person name="Heilman E."/>
            <person name="Heiman D."/>
            <person name="Howarth C."/>
            <person name="Mehta T."/>
            <person name="Neiman D."/>
            <person name="Pearson M."/>
            <person name="Roberts A."/>
            <person name="Saif S."/>
            <person name="Shea T."/>
            <person name="Shenoy N."/>
            <person name="Sisk P."/>
            <person name="Stolte C."/>
            <person name="Sykes S."/>
            <person name="White J."/>
            <person name="Yandava C."/>
            <person name="Burger G."/>
            <person name="Gray M.W."/>
            <person name="Holland P.W.H."/>
            <person name="King N."/>
            <person name="Lang F.B.F."/>
            <person name="Roger A.J."/>
            <person name="Ruiz-Trillo I."/>
            <person name="Haas B."/>
            <person name="Nusbaum C."/>
            <person name="Birren B."/>
        </authorList>
    </citation>
    <scope>NUCLEOTIDE SEQUENCE [LARGE SCALE GENOMIC DNA]</scope>
    <source>
        <strain evidence="2 3">JP610</strain>
    </source>
</reference>
<dbReference type="AlphaFoldDB" id="A0A0L0GH78"/>
<evidence type="ECO:0000313" key="2">
    <source>
        <dbReference type="EMBL" id="KNC87683.1"/>
    </source>
</evidence>
<gene>
    <name evidence="2" type="ORF">SARC_00191</name>
</gene>
<sequence length="209" mass="21895">MNPLHSGERPTAGTIALSVSPPAVPGAAMAHATPSSRGRDIREDARELVSIWEIKRDPQVQAHCVPQLAPNDTDIGALHTDSNIRSELVYSQPGHLSGATNTNTDPSNTEIMPDGPSTALGPPLEPQGVKYQQASTSGLADAVSPVLYGSTTSQPTPTHGSSSISTGANAVQFAVAPNTAVFAHYPAGHLAGKLYRYLSYNQNSFPFTL</sequence>
<name>A0A0L0GH78_9EUKA</name>
<dbReference type="GeneID" id="25900695"/>
<dbReference type="EMBL" id="KQ241601">
    <property type="protein sequence ID" value="KNC87683.1"/>
    <property type="molecule type" value="Genomic_DNA"/>
</dbReference>
<feature type="region of interest" description="Disordered" evidence="1">
    <location>
        <begin position="90"/>
        <end position="135"/>
    </location>
</feature>
<evidence type="ECO:0000256" key="1">
    <source>
        <dbReference type="SAM" id="MobiDB-lite"/>
    </source>
</evidence>
<dbReference type="Proteomes" id="UP000054560">
    <property type="component" value="Unassembled WGS sequence"/>
</dbReference>
<proteinExistence type="predicted"/>
<protein>
    <submittedName>
        <fullName evidence="2">Uncharacterized protein</fullName>
    </submittedName>
</protein>
<dbReference type="RefSeq" id="XP_014161585.1">
    <property type="nucleotide sequence ID" value="XM_014306110.1"/>
</dbReference>
<organism evidence="2 3">
    <name type="scientific">Sphaeroforma arctica JP610</name>
    <dbReference type="NCBI Taxonomy" id="667725"/>
    <lineage>
        <taxon>Eukaryota</taxon>
        <taxon>Ichthyosporea</taxon>
        <taxon>Ichthyophonida</taxon>
        <taxon>Sphaeroforma</taxon>
    </lineage>
</organism>
<keyword evidence="3" id="KW-1185">Reference proteome</keyword>